<dbReference type="Pfam" id="PF00795">
    <property type="entry name" value="CN_hydrolase"/>
    <property type="match status" value="1"/>
</dbReference>
<evidence type="ECO:0000313" key="8">
    <source>
        <dbReference type="Proteomes" id="UP000501802"/>
    </source>
</evidence>
<dbReference type="Proteomes" id="UP000501802">
    <property type="component" value="Chromosome"/>
</dbReference>
<dbReference type="Gene3D" id="3.60.110.10">
    <property type="entry name" value="Carbon-nitrogen hydrolase"/>
    <property type="match status" value="1"/>
</dbReference>
<dbReference type="PANTHER" id="PTHR47799">
    <property type="entry name" value="OMEGA-AMIDASE YAFV"/>
    <property type="match status" value="1"/>
</dbReference>
<dbReference type="EC" id="3.5.1.3" evidence="3"/>
<dbReference type="SUPFAM" id="SSF56317">
    <property type="entry name" value="Carbon-nitrogen hydrolase"/>
    <property type="match status" value="1"/>
</dbReference>
<dbReference type="PROSITE" id="PS50263">
    <property type="entry name" value="CN_HYDROLASE"/>
    <property type="match status" value="1"/>
</dbReference>
<dbReference type="InterPro" id="IPR052737">
    <property type="entry name" value="Omega-amidase_YafV"/>
</dbReference>
<dbReference type="GO" id="GO:0050152">
    <property type="term" value="F:omega-amidase activity"/>
    <property type="evidence" value="ECO:0007669"/>
    <property type="project" value="UniProtKB-EC"/>
</dbReference>
<dbReference type="AlphaFoldDB" id="A0A6G9AG01"/>
<dbReference type="EMBL" id="CP050063">
    <property type="protein sequence ID" value="QIP11397.1"/>
    <property type="molecule type" value="Genomic_DNA"/>
</dbReference>
<evidence type="ECO:0000256" key="4">
    <source>
        <dbReference type="ARBA" id="ARBA00052904"/>
    </source>
</evidence>
<reference evidence="7 8" key="1">
    <citation type="submission" date="2020-03" db="EMBL/GenBank/DDBJ databases">
        <authorList>
            <person name="Kim M.K."/>
        </authorList>
    </citation>
    <scope>NUCLEOTIDE SEQUENCE [LARGE SCALE GENOMIC DNA]</scope>
    <source>
        <strain evidence="7 8">BT328</strain>
    </source>
</reference>
<dbReference type="InterPro" id="IPR003010">
    <property type="entry name" value="C-N_Hydrolase"/>
</dbReference>
<dbReference type="GO" id="GO:0106008">
    <property type="term" value="F:2-oxoglutaramate amidase activity"/>
    <property type="evidence" value="ECO:0007669"/>
    <property type="project" value="TreeGrafter"/>
</dbReference>
<dbReference type="FunFam" id="3.60.110.10:FF:000004">
    <property type="entry name" value="Carbon-nitrogen hydrolase"/>
    <property type="match status" value="1"/>
</dbReference>
<dbReference type="CDD" id="cd07575">
    <property type="entry name" value="Xc-1258_like"/>
    <property type="match status" value="1"/>
</dbReference>
<dbReference type="KEGG" id="spib:G8759_01460"/>
<evidence type="ECO:0000256" key="5">
    <source>
        <dbReference type="ARBA" id="ARBA00072139"/>
    </source>
</evidence>
<proteinExistence type="inferred from homology"/>
<evidence type="ECO:0000256" key="2">
    <source>
        <dbReference type="ARBA" id="ARBA00022801"/>
    </source>
</evidence>
<organism evidence="7 8">
    <name type="scientific">Spirosoma aureum</name>
    <dbReference type="NCBI Taxonomy" id="2692134"/>
    <lineage>
        <taxon>Bacteria</taxon>
        <taxon>Pseudomonadati</taxon>
        <taxon>Bacteroidota</taxon>
        <taxon>Cytophagia</taxon>
        <taxon>Cytophagales</taxon>
        <taxon>Cytophagaceae</taxon>
        <taxon>Spirosoma</taxon>
    </lineage>
</organism>
<evidence type="ECO:0000256" key="1">
    <source>
        <dbReference type="ARBA" id="ARBA00010613"/>
    </source>
</evidence>
<dbReference type="RefSeq" id="WP_167204543.1">
    <property type="nucleotide sequence ID" value="NZ_CP050063.1"/>
</dbReference>
<gene>
    <name evidence="7" type="ORF">G8759_01460</name>
</gene>
<keyword evidence="8" id="KW-1185">Reference proteome</keyword>
<sequence>MHITLLQPNLYWHDPVANRAMLEERIFSLPESTDLIVLPEMFTTGFTMDARAVAEPMNLTTFRWLKQMAAQTGAVVTGSYVIQEKGNYFNRLIWMQPDGQFDTYDKRHLFRMAGEDGVYTAGTRRIIKEWKGWRICPLICYDLRFPVWSRNRSLVSTDFDYDLLLYVANWPAPRRNAWNTLLQARAIENLSYVIGVNRVGNDGNQHPYSGDSAVIDFKGDVLFRQADTEISHQQHLSLDDLRAFREKFPANLDADDFTLSL</sequence>
<evidence type="ECO:0000313" key="7">
    <source>
        <dbReference type="EMBL" id="QIP11397.1"/>
    </source>
</evidence>
<feature type="domain" description="CN hydrolase" evidence="6">
    <location>
        <begin position="1"/>
        <end position="243"/>
    </location>
</feature>
<evidence type="ECO:0000256" key="3">
    <source>
        <dbReference type="ARBA" id="ARBA00039118"/>
    </source>
</evidence>
<dbReference type="NCBIfam" id="NF007757">
    <property type="entry name" value="PRK10438.1"/>
    <property type="match status" value="1"/>
</dbReference>
<dbReference type="InterPro" id="IPR036526">
    <property type="entry name" value="C-N_Hydrolase_sf"/>
</dbReference>
<protein>
    <recommendedName>
        <fullName evidence="5">Omega-amidase YafV</fullName>
        <ecNumber evidence="3">3.5.1.3</ecNumber>
    </recommendedName>
</protein>
<dbReference type="PANTHER" id="PTHR47799:SF1">
    <property type="entry name" value="OMEGA-AMIDASE YAFV"/>
    <property type="match status" value="1"/>
</dbReference>
<evidence type="ECO:0000259" key="6">
    <source>
        <dbReference type="PROSITE" id="PS50263"/>
    </source>
</evidence>
<accession>A0A6G9AG01</accession>
<keyword evidence="2 7" id="KW-0378">Hydrolase</keyword>
<comment type="similarity">
    <text evidence="1">Belongs to the carbon-nitrogen hydrolase superfamily. NIT1/NIT2 family.</text>
</comment>
<name>A0A6G9AG01_9BACT</name>
<comment type="catalytic activity">
    <reaction evidence="4">
        <text>a monoamide of a dicarboxylate + H2O = a dicarboxylate + NH4(+)</text>
        <dbReference type="Rhea" id="RHEA:11716"/>
        <dbReference type="ChEBI" id="CHEBI:15377"/>
        <dbReference type="ChEBI" id="CHEBI:28938"/>
        <dbReference type="ChEBI" id="CHEBI:28965"/>
        <dbReference type="ChEBI" id="CHEBI:77450"/>
        <dbReference type="EC" id="3.5.1.3"/>
    </reaction>
</comment>